<dbReference type="VEuPathDB" id="TriTrypDB:TcCL_Unassigned04631"/>
<sequence>MAGFLGFARGTWKPWMLRHWDLLPVTARTFCVCRRCDGHFWQFAHPFTARPLVYLAHRIPQARDMVVDRPRWYGEVSKRNFFFSPISFRLCEIHAPQQIQRDVALAWRVRYLPGHFHGSVRLCSFSSNRGGTLAHVDGFGSPGDSHCGSTLFPRQQHRGARTRMQFVVGHCGVSRNGACGAKSEKASDLTQLTDRWITGMVALSKHIVCARQLRRKLAAAVEPATGTHAHRHHPHSWGGGRTGTPPHRGFAQIRMAATAPAARHPKHMPLVQLGCRTAGTQ</sequence>
<name>A0A2V2UL89_TRYCR</name>
<dbReference type="VEuPathDB" id="TriTrypDB:TcG_10291"/>
<dbReference type="VEuPathDB" id="TriTrypDB:TCDM_08551"/>
<dbReference type="VEuPathDB" id="TriTrypDB:C4B63_308g22"/>
<proteinExistence type="predicted"/>
<dbReference type="VEuPathDB" id="TriTrypDB:TcG_09942"/>
<dbReference type="EMBL" id="PRFA01000308">
    <property type="protein sequence ID" value="PWU83558.1"/>
    <property type="molecule type" value="Genomic_DNA"/>
</dbReference>
<dbReference type="VEuPathDB" id="TriTrypDB:Tc_MARK_4642"/>
<feature type="region of interest" description="Disordered" evidence="1">
    <location>
        <begin position="222"/>
        <end position="246"/>
    </location>
</feature>
<evidence type="ECO:0000256" key="1">
    <source>
        <dbReference type="SAM" id="MobiDB-lite"/>
    </source>
</evidence>
<dbReference type="Proteomes" id="UP000246121">
    <property type="component" value="Unassembled WGS sequence"/>
</dbReference>
<evidence type="ECO:0000313" key="2">
    <source>
        <dbReference type="EMBL" id="PWU83558.1"/>
    </source>
</evidence>
<dbReference type="VEuPathDB" id="TriTrypDB:TcCLB.510499.20"/>
<reference evidence="2 3" key="1">
    <citation type="journal article" date="2018" name="Microb. Genom.">
        <title>Expanding an expanded genome: long-read sequencing of Trypanosoma cruzi.</title>
        <authorList>
            <person name="Berna L."/>
            <person name="Rodriguez M."/>
            <person name="Chiribao M.L."/>
            <person name="Parodi-Talice A."/>
            <person name="Pita S."/>
            <person name="Rijo G."/>
            <person name="Alvarez-Valin F."/>
            <person name="Robello C."/>
        </authorList>
    </citation>
    <scope>NUCLEOTIDE SEQUENCE [LARGE SCALE GENOMIC DNA]</scope>
    <source>
        <strain evidence="2 3">Dm28c</strain>
    </source>
</reference>
<accession>A0A2V2UL89</accession>
<dbReference type="VEuPathDB" id="TriTrypDB:C3747_15g276"/>
<dbReference type="AlphaFoldDB" id="A0A2V2UL89"/>
<dbReference type="VEuPathDB" id="TriTrypDB:TcCL_Unassigned02134"/>
<dbReference type="VEuPathDB" id="TriTrypDB:TcBrA4_0087380"/>
<organism evidence="2 3">
    <name type="scientific">Trypanosoma cruzi</name>
    <dbReference type="NCBI Taxonomy" id="5693"/>
    <lineage>
        <taxon>Eukaryota</taxon>
        <taxon>Discoba</taxon>
        <taxon>Euglenozoa</taxon>
        <taxon>Kinetoplastea</taxon>
        <taxon>Metakinetoplastina</taxon>
        <taxon>Trypanosomatida</taxon>
        <taxon>Trypanosomatidae</taxon>
        <taxon>Trypanosoma</taxon>
        <taxon>Schizotrypanum</taxon>
    </lineage>
</organism>
<protein>
    <submittedName>
        <fullName evidence="2">Uncharacterized protein</fullName>
    </submittedName>
</protein>
<dbReference type="VEuPathDB" id="TriTrypDB:BCY84_20150"/>
<gene>
    <name evidence="2" type="ORF">C4B63_308g22</name>
</gene>
<evidence type="ECO:0000313" key="3">
    <source>
        <dbReference type="Proteomes" id="UP000246121"/>
    </source>
</evidence>
<comment type="caution">
    <text evidence="2">The sequence shown here is derived from an EMBL/GenBank/DDBJ whole genome shotgun (WGS) entry which is preliminary data.</text>
</comment>